<feature type="active site" evidence="15">
    <location>
        <position position="67"/>
    </location>
</feature>
<dbReference type="RefSeq" id="WP_015179391.1">
    <property type="nucleotide sequence ID" value="NC_019729.1"/>
</dbReference>
<evidence type="ECO:0000256" key="8">
    <source>
        <dbReference type="ARBA" id="ARBA00022801"/>
    </source>
</evidence>
<reference evidence="19 20" key="1">
    <citation type="submission" date="2012-05" db="EMBL/GenBank/DDBJ databases">
        <title>Finished chromosome of genome of Oscillatoria sp. PCC 7112.</title>
        <authorList>
            <consortium name="US DOE Joint Genome Institute"/>
            <person name="Gugger M."/>
            <person name="Coursin T."/>
            <person name="Rippka R."/>
            <person name="Tandeau De Marsac N."/>
            <person name="Huntemann M."/>
            <person name="Wei C.-L."/>
            <person name="Han J."/>
            <person name="Detter J.C."/>
            <person name="Han C."/>
            <person name="Tapia R."/>
            <person name="Davenport K."/>
            <person name="Daligault H."/>
            <person name="Erkkila T."/>
            <person name="Gu W."/>
            <person name="Munk A.C.C."/>
            <person name="Teshima H."/>
            <person name="Xu Y."/>
            <person name="Chain P."/>
            <person name="Chen A."/>
            <person name="Krypides N."/>
            <person name="Mavromatis K."/>
            <person name="Markowitz V."/>
            <person name="Szeto E."/>
            <person name="Ivanova N."/>
            <person name="Mikhailova N."/>
            <person name="Ovchinnikova G."/>
            <person name="Pagani I."/>
            <person name="Pati A."/>
            <person name="Goodwin L."/>
            <person name="Peters L."/>
            <person name="Pitluck S."/>
            <person name="Woyke T."/>
            <person name="Kerfeld C."/>
        </authorList>
    </citation>
    <scope>NUCLEOTIDE SEQUENCE [LARGE SCALE GENOMIC DNA]</scope>
    <source>
        <strain evidence="19 20">PCC 7112</strain>
    </source>
</reference>
<keyword evidence="13 14" id="KW-0472">Membrane</keyword>
<dbReference type="SUPFAM" id="SSF54631">
    <property type="entry name" value="CBS-domain pair"/>
    <property type="match status" value="1"/>
</dbReference>
<evidence type="ECO:0000256" key="1">
    <source>
        <dbReference type="ARBA" id="ARBA00004651"/>
    </source>
</evidence>
<evidence type="ECO:0000259" key="18">
    <source>
        <dbReference type="PROSITE" id="PS51371"/>
    </source>
</evidence>
<dbReference type="GO" id="GO:0008237">
    <property type="term" value="F:metallopeptidase activity"/>
    <property type="evidence" value="ECO:0007669"/>
    <property type="project" value="UniProtKB-UniRule"/>
</dbReference>
<dbReference type="eggNOG" id="COG0517">
    <property type="taxonomic scope" value="Bacteria"/>
</dbReference>
<dbReference type="OrthoDB" id="166377at2"/>
<proteinExistence type="inferred from homology"/>
<feature type="transmembrane region" description="Helical" evidence="14">
    <location>
        <begin position="136"/>
        <end position="156"/>
    </location>
</feature>
<dbReference type="InterPro" id="IPR008915">
    <property type="entry name" value="Peptidase_M50"/>
</dbReference>
<dbReference type="eggNOG" id="COG1994">
    <property type="taxonomic scope" value="Bacteria"/>
</dbReference>
<keyword evidence="20" id="KW-1185">Reference proteome</keyword>
<dbReference type="HOGENOM" id="CLU_037123_1_2_3"/>
<feature type="domain" description="CBS" evidence="18">
    <location>
        <begin position="306"/>
        <end position="364"/>
    </location>
</feature>
<name>K9VQH8_9CYAN</name>
<dbReference type="CDD" id="cd04639">
    <property type="entry name" value="CBS_pair_peptidase_M50"/>
    <property type="match status" value="1"/>
</dbReference>
<dbReference type="PANTHER" id="PTHR39188">
    <property type="entry name" value="MEMBRANE-ASSOCIATED ZINC METALLOPROTEASE M50B"/>
    <property type="match status" value="1"/>
</dbReference>
<dbReference type="PATRIC" id="fig|179408.3.peg.7477"/>
<dbReference type="InterPro" id="IPR016483">
    <property type="entry name" value="UCP006404_Pept_M50_CBS"/>
</dbReference>
<gene>
    <name evidence="19" type="ORF">Osc7112_5998</name>
</gene>
<dbReference type="CDD" id="cd06164">
    <property type="entry name" value="S2P-M50_SpoIVFB_CBS"/>
    <property type="match status" value="1"/>
</dbReference>
<evidence type="ECO:0000256" key="5">
    <source>
        <dbReference type="ARBA" id="ARBA00022692"/>
    </source>
</evidence>
<evidence type="ECO:0000256" key="2">
    <source>
        <dbReference type="ARBA" id="ARBA00007931"/>
    </source>
</evidence>
<feature type="transmembrane region" description="Helical" evidence="14">
    <location>
        <begin position="191"/>
        <end position="215"/>
    </location>
</feature>
<keyword evidence="8 14" id="KW-0378">Hydrolase</keyword>
<evidence type="ECO:0000256" key="4">
    <source>
        <dbReference type="ARBA" id="ARBA00022670"/>
    </source>
</evidence>
<dbReference type="STRING" id="179408.Osc7112_5998"/>
<evidence type="ECO:0000256" key="6">
    <source>
        <dbReference type="ARBA" id="ARBA00022723"/>
    </source>
</evidence>
<dbReference type="SMART" id="SM00116">
    <property type="entry name" value="CBS"/>
    <property type="match status" value="2"/>
</dbReference>
<dbReference type="PIRSF" id="PIRSF006404">
    <property type="entry name" value="UCP006404_Pept_M50_CBS"/>
    <property type="match status" value="1"/>
</dbReference>
<dbReference type="GO" id="GO:0046872">
    <property type="term" value="F:metal ion binding"/>
    <property type="evidence" value="ECO:0007669"/>
    <property type="project" value="UniProtKB-UniRule"/>
</dbReference>
<keyword evidence="7" id="KW-0677">Repeat</keyword>
<evidence type="ECO:0000256" key="14">
    <source>
        <dbReference type="PIRNR" id="PIRNR006404"/>
    </source>
</evidence>
<feature type="transmembrane region" description="Helical" evidence="14">
    <location>
        <begin position="7"/>
        <end position="30"/>
    </location>
</feature>
<evidence type="ECO:0000256" key="7">
    <source>
        <dbReference type="ARBA" id="ARBA00022737"/>
    </source>
</evidence>
<dbReference type="GO" id="GO:0006508">
    <property type="term" value="P:proteolysis"/>
    <property type="evidence" value="ECO:0007669"/>
    <property type="project" value="UniProtKB-KW"/>
</dbReference>
<dbReference type="InterPro" id="IPR000644">
    <property type="entry name" value="CBS_dom"/>
</dbReference>
<keyword evidence="3 14" id="KW-1003">Cell membrane</keyword>
<keyword evidence="9 14" id="KW-0862">Zinc</keyword>
<dbReference type="KEGG" id="oni:Osc7112_5998"/>
<keyword evidence="11 14" id="KW-0482">Metalloprotease</keyword>
<feature type="binding site" evidence="16">
    <location>
        <position position="66"/>
    </location>
    <ligand>
        <name>Zn(2+)</name>
        <dbReference type="ChEBI" id="CHEBI:29105"/>
        <note>catalytic</note>
    </ligand>
</feature>
<evidence type="ECO:0000256" key="16">
    <source>
        <dbReference type="PIRSR" id="PIRSR006404-2"/>
    </source>
</evidence>
<dbReference type="InterPro" id="IPR046342">
    <property type="entry name" value="CBS_dom_sf"/>
</dbReference>
<keyword evidence="12 17" id="KW-0129">CBS domain</keyword>
<feature type="transmembrane region" description="Helical" evidence="14">
    <location>
        <begin position="36"/>
        <end position="61"/>
    </location>
</feature>
<sequence length="367" mass="39213" precursor="true">MNGTFRVGSLFGIPFFVNASWFLVLGLVTWQYGGALAALFPALGPVAPWMLGLFTALLLFASVLAHELGHSWVAIKQGIGVKSISLFLFGGLANLERESKTPAEAFWVAIAGPLVSLFLSGLLTAIGIGAGLTGPAAAIVGLLASINLVLALFNLIPGLPLDGGNILKAIVWKITGNPYKGVIFASRVGQIIGWIAIATGIFGNIWNLVIGWFLLQNAGQSAQYATVQNQLAGLTAADAVTPESPIVFQDLSLREFANNHVIGKTQTWRRFLVTDDAGQLVGAIDLDDLKTIPTGRWPEVLVKELVKPIEFSTTVKPELSLLEVVTLLEQLKVQELPVIRENGVLVGLVEKAEIARLLQRRAEANPA</sequence>
<evidence type="ECO:0000256" key="10">
    <source>
        <dbReference type="ARBA" id="ARBA00022989"/>
    </source>
</evidence>
<evidence type="ECO:0000256" key="12">
    <source>
        <dbReference type="ARBA" id="ARBA00023122"/>
    </source>
</evidence>
<keyword evidence="5 14" id="KW-0812">Transmembrane</keyword>
<feature type="binding site" evidence="16">
    <location>
        <position position="70"/>
    </location>
    <ligand>
        <name>Zn(2+)</name>
        <dbReference type="ChEBI" id="CHEBI:29105"/>
        <note>catalytic</note>
    </ligand>
</feature>
<accession>K9VQH8</accession>
<keyword evidence="10 14" id="KW-1133">Transmembrane helix</keyword>
<evidence type="ECO:0000256" key="9">
    <source>
        <dbReference type="ARBA" id="ARBA00022833"/>
    </source>
</evidence>
<keyword evidence="6 14" id="KW-0479">Metal-binding</keyword>
<dbReference type="Pfam" id="PF02163">
    <property type="entry name" value="Peptidase_M50"/>
    <property type="match status" value="2"/>
</dbReference>
<keyword evidence="4 14" id="KW-0645">Protease</keyword>
<comment type="subcellular location">
    <subcellularLocation>
        <location evidence="1 14">Cell membrane</location>
        <topology evidence="1 14">Multi-pass membrane protein</topology>
    </subcellularLocation>
</comment>
<dbReference type="PROSITE" id="PS51371">
    <property type="entry name" value="CBS"/>
    <property type="match status" value="1"/>
</dbReference>
<evidence type="ECO:0000256" key="15">
    <source>
        <dbReference type="PIRSR" id="PIRSR006404-1"/>
    </source>
</evidence>
<feature type="transmembrane region" description="Helical" evidence="14">
    <location>
        <begin position="105"/>
        <end position="129"/>
    </location>
</feature>
<dbReference type="AlphaFoldDB" id="K9VQH8"/>
<protein>
    <recommendedName>
        <fullName evidence="14">Zinc metalloprotease</fullName>
    </recommendedName>
</protein>
<feature type="transmembrane region" description="Helical" evidence="14">
    <location>
        <begin position="73"/>
        <end position="93"/>
    </location>
</feature>
<dbReference type="Pfam" id="PF00571">
    <property type="entry name" value="CBS"/>
    <property type="match status" value="1"/>
</dbReference>
<feature type="binding site" evidence="16">
    <location>
        <position position="162"/>
    </location>
    <ligand>
        <name>Zn(2+)</name>
        <dbReference type="ChEBI" id="CHEBI:29105"/>
        <note>catalytic</note>
    </ligand>
</feature>
<evidence type="ECO:0000256" key="3">
    <source>
        <dbReference type="ARBA" id="ARBA00022475"/>
    </source>
</evidence>
<organism evidence="19 20">
    <name type="scientific">Phormidium nigroviride PCC 7112</name>
    <dbReference type="NCBI Taxonomy" id="179408"/>
    <lineage>
        <taxon>Bacteria</taxon>
        <taxon>Bacillati</taxon>
        <taxon>Cyanobacteriota</taxon>
        <taxon>Cyanophyceae</taxon>
        <taxon>Oscillatoriophycideae</taxon>
        <taxon>Oscillatoriales</taxon>
        <taxon>Oscillatoriaceae</taxon>
        <taxon>Phormidium</taxon>
    </lineage>
</organism>
<evidence type="ECO:0000313" key="20">
    <source>
        <dbReference type="Proteomes" id="UP000010478"/>
    </source>
</evidence>
<evidence type="ECO:0000313" key="19">
    <source>
        <dbReference type="EMBL" id="AFZ10191.1"/>
    </source>
</evidence>
<dbReference type="PANTHER" id="PTHR39188:SF3">
    <property type="entry name" value="STAGE IV SPORULATION PROTEIN FB"/>
    <property type="match status" value="1"/>
</dbReference>
<dbReference type="Proteomes" id="UP000010478">
    <property type="component" value="Chromosome"/>
</dbReference>
<evidence type="ECO:0000256" key="17">
    <source>
        <dbReference type="PROSITE-ProRule" id="PRU00703"/>
    </source>
</evidence>
<comment type="cofactor">
    <cofactor evidence="14 16">
        <name>Zn(2+)</name>
        <dbReference type="ChEBI" id="CHEBI:29105"/>
    </cofactor>
    <text evidence="14 16">Binds 1 zinc ion per subunit.</text>
</comment>
<comment type="similarity">
    <text evidence="2 14">Belongs to the peptidase M50B family.</text>
</comment>
<dbReference type="EMBL" id="CP003614">
    <property type="protein sequence ID" value="AFZ10191.1"/>
    <property type="molecule type" value="Genomic_DNA"/>
</dbReference>
<dbReference type="GO" id="GO:0005886">
    <property type="term" value="C:plasma membrane"/>
    <property type="evidence" value="ECO:0007669"/>
    <property type="project" value="UniProtKB-SubCell"/>
</dbReference>
<evidence type="ECO:0000256" key="13">
    <source>
        <dbReference type="ARBA" id="ARBA00023136"/>
    </source>
</evidence>
<evidence type="ECO:0000256" key="11">
    <source>
        <dbReference type="ARBA" id="ARBA00023049"/>
    </source>
</evidence>
<dbReference type="Gene3D" id="3.10.580.10">
    <property type="entry name" value="CBS-domain"/>
    <property type="match status" value="1"/>
</dbReference>